<dbReference type="SUPFAM" id="SSF54373">
    <property type="entry name" value="FAD-linked reductases, C-terminal domain"/>
    <property type="match status" value="1"/>
</dbReference>
<dbReference type="PANTHER" id="PTHR13847">
    <property type="entry name" value="SARCOSINE DEHYDROGENASE-RELATED"/>
    <property type="match status" value="1"/>
</dbReference>
<dbReference type="RefSeq" id="WP_189602812.1">
    <property type="nucleotide sequence ID" value="NZ_BMXB01000001.1"/>
</dbReference>
<accession>A0A918S720</accession>
<evidence type="ECO:0000259" key="1">
    <source>
        <dbReference type="Pfam" id="PF01266"/>
    </source>
</evidence>
<dbReference type="InterPro" id="IPR006076">
    <property type="entry name" value="FAD-dep_OxRdtase"/>
</dbReference>
<gene>
    <name evidence="2" type="primary">fjo30</name>
    <name evidence="2" type="ORF">GCM10007103_02480</name>
</gene>
<dbReference type="Gene3D" id="3.30.9.10">
    <property type="entry name" value="D-Amino Acid Oxidase, subunit A, domain 2"/>
    <property type="match status" value="1"/>
</dbReference>
<dbReference type="AlphaFoldDB" id="A0A918S720"/>
<dbReference type="Pfam" id="PF01266">
    <property type="entry name" value="DAO"/>
    <property type="match status" value="1"/>
</dbReference>
<keyword evidence="3" id="KW-1185">Reference proteome</keyword>
<name>A0A918S720_9FLAO</name>
<dbReference type="Gene3D" id="3.50.50.60">
    <property type="entry name" value="FAD/NAD(P)-binding domain"/>
    <property type="match status" value="1"/>
</dbReference>
<reference evidence="2" key="2">
    <citation type="submission" date="2020-09" db="EMBL/GenBank/DDBJ databases">
        <authorList>
            <person name="Sun Q."/>
            <person name="Kim S."/>
        </authorList>
    </citation>
    <scope>NUCLEOTIDE SEQUENCE</scope>
    <source>
        <strain evidence="2">KCTC 12719</strain>
    </source>
</reference>
<dbReference type="Proteomes" id="UP000610456">
    <property type="component" value="Unassembled WGS sequence"/>
</dbReference>
<dbReference type="EMBL" id="BMXB01000001">
    <property type="protein sequence ID" value="GHA24749.1"/>
    <property type="molecule type" value="Genomic_DNA"/>
</dbReference>
<sequence length="352" mass="39672">MLDYIIVGLGLGGASTAFRLEEMGQSFLVFEDGSVNSSKVAGGVMNPVILKRFTLAWQADAQLKDAKGFYKRLENHLNTTFFSAVEIYRKFSSVEEQNDWFAAADRSHLAPFLDTKLKAAITPGIPSEYSFGRVLQTSKVDTRKLLNTYLEYLLREEKLRKERFFYEDLKVSEDYVEYRGVKARRIIFCDGFGIRKNPFFSYLPLGGNKGEYIIIKARELQLEVTVKSSIFISPLGSGMYAVGATYNNQDKTPGPTAEAREELVKKLEKIITVPYEVVDQVVGIRPSTADRRPLVGKHPEMDNVYCCNGFGSRGVLIAPAASAELLNLIEHAQPVSSEYDLARFTRKHFKRN</sequence>
<dbReference type="InterPro" id="IPR036188">
    <property type="entry name" value="FAD/NAD-bd_sf"/>
</dbReference>
<dbReference type="GO" id="GO:0005737">
    <property type="term" value="C:cytoplasm"/>
    <property type="evidence" value="ECO:0007669"/>
    <property type="project" value="TreeGrafter"/>
</dbReference>
<feature type="domain" description="FAD dependent oxidoreductase" evidence="1">
    <location>
        <begin position="3"/>
        <end position="324"/>
    </location>
</feature>
<comment type="caution">
    <text evidence="2">The sequence shown here is derived from an EMBL/GenBank/DDBJ whole genome shotgun (WGS) entry which is preliminary data.</text>
</comment>
<organism evidence="2 3">
    <name type="scientific">Salinimicrobium marinum</name>
    <dbReference type="NCBI Taxonomy" id="680283"/>
    <lineage>
        <taxon>Bacteria</taxon>
        <taxon>Pseudomonadati</taxon>
        <taxon>Bacteroidota</taxon>
        <taxon>Flavobacteriia</taxon>
        <taxon>Flavobacteriales</taxon>
        <taxon>Flavobacteriaceae</taxon>
        <taxon>Salinimicrobium</taxon>
    </lineage>
</organism>
<dbReference type="SUPFAM" id="SSF51971">
    <property type="entry name" value="Nucleotide-binding domain"/>
    <property type="match status" value="1"/>
</dbReference>
<protein>
    <submittedName>
        <fullName evidence="2">FAD-dependent oxidoreductase</fullName>
    </submittedName>
</protein>
<evidence type="ECO:0000313" key="3">
    <source>
        <dbReference type="Proteomes" id="UP000610456"/>
    </source>
</evidence>
<evidence type="ECO:0000313" key="2">
    <source>
        <dbReference type="EMBL" id="GHA24749.1"/>
    </source>
</evidence>
<reference evidence="2" key="1">
    <citation type="journal article" date="2014" name="Int. J. Syst. Evol. Microbiol.">
        <title>Complete genome sequence of Corynebacterium casei LMG S-19264T (=DSM 44701T), isolated from a smear-ripened cheese.</title>
        <authorList>
            <consortium name="US DOE Joint Genome Institute (JGI-PGF)"/>
            <person name="Walter F."/>
            <person name="Albersmeier A."/>
            <person name="Kalinowski J."/>
            <person name="Ruckert C."/>
        </authorList>
    </citation>
    <scope>NUCLEOTIDE SEQUENCE</scope>
    <source>
        <strain evidence="2">KCTC 12719</strain>
    </source>
</reference>
<proteinExistence type="predicted"/>